<keyword evidence="3" id="KW-1185">Reference proteome</keyword>
<name>A0A0D8IBH2_9CLOT</name>
<evidence type="ECO:0000313" key="2">
    <source>
        <dbReference type="EMBL" id="AKL96912.1"/>
    </source>
</evidence>
<dbReference type="KEGG" id="cace:CACET_c34690"/>
<evidence type="ECO:0000259" key="1">
    <source>
        <dbReference type="Pfam" id="PF13690"/>
    </source>
</evidence>
<dbReference type="EMBL" id="CP009687">
    <property type="protein sequence ID" value="AKL96912.1"/>
    <property type="molecule type" value="Genomic_DNA"/>
</dbReference>
<dbReference type="Proteomes" id="UP000035704">
    <property type="component" value="Chromosome"/>
</dbReference>
<dbReference type="PANTHER" id="PTHR39452:SF1">
    <property type="entry name" value="CHEY-P PHOSPHATASE CHEX"/>
    <property type="match status" value="1"/>
</dbReference>
<sequence>MKAEYINQFIEASTNVIHQTTGLAPKLGKVGVKDTPYKSDNVLVLIGLTGKISGNVVINFSKEMAYRVASAMMMGMPVTELDEMGRSAIGELCNMIMGNTATLFSQKGVDIDITPPTILTGERIQLSIHKSVIMCVPLLFEDGDTIEVDISYVDK</sequence>
<dbReference type="RefSeq" id="WP_044824321.1">
    <property type="nucleotide sequence ID" value="NZ_CP009687.1"/>
</dbReference>
<dbReference type="OrthoDB" id="9788100at2"/>
<dbReference type="Gene3D" id="3.40.1550.10">
    <property type="entry name" value="CheC-like"/>
    <property type="match status" value="1"/>
</dbReference>
<accession>A0A0D8IBH2</accession>
<dbReference type="SUPFAM" id="SSF103039">
    <property type="entry name" value="CheC-like"/>
    <property type="match status" value="1"/>
</dbReference>
<dbReference type="CDD" id="cd17906">
    <property type="entry name" value="CheX"/>
    <property type="match status" value="1"/>
</dbReference>
<dbReference type="PATRIC" id="fig|84022.5.peg.3663"/>
<dbReference type="InterPro" id="IPR028051">
    <property type="entry name" value="CheX-like_dom"/>
</dbReference>
<protein>
    <submittedName>
        <fullName evidence="2">CheC domain-containing protein</fullName>
    </submittedName>
</protein>
<evidence type="ECO:0000313" key="3">
    <source>
        <dbReference type="Proteomes" id="UP000035704"/>
    </source>
</evidence>
<dbReference type="AlphaFoldDB" id="A0A0D8IBH2"/>
<organism evidence="2 3">
    <name type="scientific">Clostridium aceticum</name>
    <dbReference type="NCBI Taxonomy" id="84022"/>
    <lineage>
        <taxon>Bacteria</taxon>
        <taxon>Bacillati</taxon>
        <taxon>Bacillota</taxon>
        <taxon>Clostridia</taxon>
        <taxon>Eubacteriales</taxon>
        <taxon>Clostridiaceae</taxon>
        <taxon>Clostridium</taxon>
    </lineage>
</organism>
<dbReference type="Pfam" id="PF13690">
    <property type="entry name" value="CheX"/>
    <property type="match status" value="1"/>
</dbReference>
<dbReference type="PANTHER" id="PTHR39452">
    <property type="entry name" value="CHEY-P PHOSPHATASE CHEX"/>
    <property type="match status" value="1"/>
</dbReference>
<dbReference type="STRING" id="84022.CACET_c34690"/>
<dbReference type="InterPro" id="IPR038756">
    <property type="entry name" value="CheX-like"/>
</dbReference>
<proteinExistence type="predicted"/>
<gene>
    <name evidence="2" type="ORF">CACET_c34690</name>
</gene>
<feature type="domain" description="Chemotaxis phosphatase CheX-like" evidence="1">
    <location>
        <begin position="42"/>
        <end position="131"/>
    </location>
</feature>
<dbReference type="InterPro" id="IPR028976">
    <property type="entry name" value="CheC-like_sf"/>
</dbReference>
<reference evidence="2 3" key="1">
    <citation type="submission" date="2014-10" db="EMBL/GenBank/DDBJ databases">
        <title>Genome sequence of Clostridium aceticum DSM 1496.</title>
        <authorList>
            <person name="Poehlein A."/>
            <person name="Schiel-Bengelsdorf B."/>
            <person name="Gottschalk G."/>
            <person name="Duerre P."/>
            <person name="Daniel R."/>
        </authorList>
    </citation>
    <scope>NUCLEOTIDE SEQUENCE [LARGE SCALE GENOMIC DNA]</scope>
    <source>
        <strain evidence="2 3">DSM 1496</strain>
    </source>
</reference>